<dbReference type="PANTHER" id="PTHR10728">
    <property type="entry name" value="CYTOSOLIC PHOSPHOLIPASE A2"/>
    <property type="match status" value="1"/>
</dbReference>
<evidence type="ECO:0000256" key="1">
    <source>
        <dbReference type="SAM" id="MobiDB-lite"/>
    </source>
</evidence>
<feature type="transmembrane region" description="Helical" evidence="2">
    <location>
        <begin position="336"/>
        <end position="356"/>
    </location>
</feature>
<evidence type="ECO:0000313" key="4">
    <source>
        <dbReference type="Proteomes" id="UP001207654"/>
    </source>
</evidence>
<dbReference type="PANTHER" id="PTHR10728:SF40">
    <property type="entry name" value="PATATIN FAMILY PROTEIN"/>
    <property type="match status" value="1"/>
</dbReference>
<reference evidence="3 4" key="1">
    <citation type="submission" date="2022-11" db="EMBL/GenBank/DDBJ databases">
        <title>Minimal conservation of predation-associated metabolite biosynthetic gene clusters underscores biosynthetic potential of Myxococcota including descriptions for ten novel species: Archangium lansinium sp. nov., Myxococcus landrumus sp. nov., Nannocystis bai.</title>
        <authorList>
            <person name="Ahearne A."/>
            <person name="Stevens C."/>
            <person name="Phillips K."/>
        </authorList>
    </citation>
    <scope>NUCLEOTIDE SEQUENCE [LARGE SCALE GENOMIC DNA]</scope>
    <source>
        <strain evidence="3 4">MIWBW</strain>
    </source>
</reference>
<feature type="transmembrane region" description="Helical" evidence="2">
    <location>
        <begin position="415"/>
        <end position="433"/>
    </location>
</feature>
<gene>
    <name evidence="3" type="ORF">OV287_46650</name>
</gene>
<evidence type="ECO:0000313" key="3">
    <source>
        <dbReference type="EMBL" id="MCY1081955.1"/>
    </source>
</evidence>
<keyword evidence="2" id="KW-1133">Transmembrane helix</keyword>
<dbReference type="Proteomes" id="UP001207654">
    <property type="component" value="Unassembled WGS sequence"/>
</dbReference>
<accession>A0ABT4AJZ3</accession>
<comment type="caution">
    <text evidence="3">The sequence shown here is derived from an EMBL/GenBank/DDBJ whole genome shotgun (WGS) entry which is preliminary data.</text>
</comment>
<protein>
    <recommendedName>
        <fullName evidence="5">Patatin-like phospholipase</fullName>
    </recommendedName>
</protein>
<feature type="transmembrane region" description="Helical" evidence="2">
    <location>
        <begin position="215"/>
        <end position="237"/>
    </location>
</feature>
<feature type="region of interest" description="Disordered" evidence="1">
    <location>
        <begin position="27"/>
        <end position="55"/>
    </location>
</feature>
<dbReference type="SUPFAM" id="SSF52151">
    <property type="entry name" value="FabD/lysophospholipase-like"/>
    <property type="match status" value="1"/>
</dbReference>
<feature type="transmembrane region" description="Helical" evidence="2">
    <location>
        <begin position="439"/>
        <end position="461"/>
    </location>
</feature>
<evidence type="ECO:0000256" key="2">
    <source>
        <dbReference type="SAM" id="Phobius"/>
    </source>
</evidence>
<dbReference type="InterPro" id="IPR016035">
    <property type="entry name" value="Acyl_Trfase/lysoPLipase"/>
</dbReference>
<dbReference type="EMBL" id="JAPNKA010000001">
    <property type="protein sequence ID" value="MCY1081955.1"/>
    <property type="molecule type" value="Genomic_DNA"/>
</dbReference>
<evidence type="ECO:0008006" key="5">
    <source>
        <dbReference type="Google" id="ProtNLM"/>
    </source>
</evidence>
<feature type="transmembrane region" description="Helical" evidence="2">
    <location>
        <begin position="296"/>
        <end position="315"/>
    </location>
</feature>
<organism evidence="3 4">
    <name type="scientific">Archangium lansingense</name>
    <dbReference type="NCBI Taxonomy" id="2995310"/>
    <lineage>
        <taxon>Bacteria</taxon>
        <taxon>Pseudomonadati</taxon>
        <taxon>Myxococcota</taxon>
        <taxon>Myxococcia</taxon>
        <taxon>Myxococcales</taxon>
        <taxon>Cystobacterineae</taxon>
        <taxon>Archangiaceae</taxon>
        <taxon>Archangium</taxon>
    </lineage>
</organism>
<name>A0ABT4AJZ3_9BACT</name>
<keyword evidence="2" id="KW-0812">Transmembrane</keyword>
<keyword evidence="4" id="KW-1185">Reference proteome</keyword>
<feature type="compositionally biased region" description="Basic and acidic residues" evidence="1">
    <location>
        <begin position="868"/>
        <end position="878"/>
    </location>
</feature>
<proteinExistence type="predicted"/>
<dbReference type="RefSeq" id="WP_267540534.1">
    <property type="nucleotide sequence ID" value="NZ_JAPNKA010000001.1"/>
</dbReference>
<feature type="region of interest" description="Disordered" evidence="1">
    <location>
        <begin position="1171"/>
        <end position="1194"/>
    </location>
</feature>
<feature type="compositionally biased region" description="Low complexity" evidence="1">
    <location>
        <begin position="1175"/>
        <end position="1194"/>
    </location>
</feature>
<dbReference type="Gene3D" id="3.40.1090.10">
    <property type="entry name" value="Cytosolic phospholipase A2 catalytic domain"/>
    <property type="match status" value="2"/>
</dbReference>
<feature type="transmembrane region" description="Helical" evidence="2">
    <location>
        <begin position="170"/>
        <end position="195"/>
    </location>
</feature>
<feature type="transmembrane region" description="Helical" evidence="2">
    <location>
        <begin position="264"/>
        <end position="284"/>
    </location>
</feature>
<sequence length="1194" mass="134098">MSTAPDPGEPVCGQRIVLEYEKNFLKKKSTGEKSPPGDGRQPPADGPGGIPQPPRALCGLALSGGGMRSATFNLGLLQGLHQLNLLGMFDYLATVSGGGYIGGFWTAWRHYHGQKPAPGDPGRERLFPEEEQRSRGTHLAEVRHLREFSNFLSPRLGLLSPDTGRMMTSVLSAIIPALLAALAIIVLALLCWYALACLLVPEWRTGQPRPPLQFILSGAVMLLVTYAWLNFCERLLLAQEERVKRVRGQETPGPTPAQSGARHYLTASLTTSVVVLGVWVWLLYDMSWYMGAWRYVFAPALAWVATVGVLVLRRWSLSRRRTQQWQHQKERASDRIISRLLILAALWSVFSAFWVIGQFIGYHPDYQALLRTGWVGSILALATLFAKMQQLFGRQASKPVKPTRKSKVKELLPQLLAYAILILLALGMVRLLQRTEAKGLGWLLVSALVAAAITVFTLLFFEPNNVGLHAFYRSRIARTFIGAAHGMAQGQSEPHEKDDLPLNELKYQSGPFHLICCAANDLTPEDPMLNLYRGATSAVLSCLGFSVGGDGRRWEEMGKGALVPTLASAITASGAALNSHMGSMSMRMGPAVTFLMTAFNLRLGMWCHHPTRARSPEKKHIWVGEPFYAELFGRSRAQSEHVLLSDGGHFENLALYELVRRRCQFILVADCGMDTNAEFNDLANAVRRVREDFKVELRIDLSALRPGADGMSRQTIVAGDIEYPDGNTGVLLLIKPSLLGNEPPDITHYKARNAAFPHESTGDQFYDEAQWEAYRRLGEHAALTAFRSMRKELESKGEQPVAAQVFTRARHHWLPVPAGYEERYARLAAQAASLDTLLQERSGRTLFRQVFNEITELDEQAKQQLGEHPGEPTRHSSREQGVPSARKLAEALHLLRRALLFMEEVFLSERLDIHYNHPTYTGVMNYFARWAYAPLFRTWWPLLKTQYSPRFALFLEEHFSLPGMVRGKLGQLTNVRGFAMRCWREQRGRPPHDVPPARPESLISYQLNMPYGGQPQYHIQAAQLIVRTRHADGSRLSYREGRSDTQLLVWQGDDFYVPPGLWGAGIGEDFLSLLHSDKSLLDYVTDAHEDCILAVRLLVDPDASAARRKRWADDVQLYRSHGFAEPEQPLRQVLESLDGELDEHPTLDWPGRTTRQWRKYWLVRRFTPTERTAGQPELASASSEAQASEPPMHQ</sequence>
<feature type="region of interest" description="Disordered" evidence="1">
    <location>
        <begin position="863"/>
        <end position="882"/>
    </location>
</feature>
<keyword evidence="2" id="KW-0472">Membrane</keyword>